<accession>A0A061AC68</accession>
<dbReference type="OrthoDB" id="9785602at2"/>
<dbReference type="PATRIC" id="fig|35623.3.peg.930"/>
<dbReference type="PROSITE" id="PS51186">
    <property type="entry name" value="GNAT"/>
    <property type="match status" value="1"/>
</dbReference>
<sequence>MKQPVIYFDHYMLRDIELKDANDMFVYGSDIEVVKFLSWGPYMDITEAYGSIKRYFLERPNRGLPVGYAIVDLESNQMIGTVDFHTIVEDGVVEAGYCLNKAYWNKGVMTKALRKLLEVGFYYHGYKKIIIGHADTNIGSKRVIEKNNFIFDYKDNEKYYNRFTGLHEPSSWYYLTKEQFK</sequence>
<dbReference type="HOGENOM" id="CLU_013985_3_6_14"/>
<dbReference type="AlphaFoldDB" id="A0A061AC68"/>
<dbReference type="SUPFAM" id="SSF55729">
    <property type="entry name" value="Acyl-CoA N-acyltransferases (Nat)"/>
    <property type="match status" value="1"/>
</dbReference>
<reference evidence="3" key="1">
    <citation type="submission" date="2014-05" db="EMBL/GenBank/DDBJ databases">
        <authorList>
            <person name="Kube M."/>
        </authorList>
    </citation>
    <scope>NUCLEOTIDE SEQUENCE [LARGE SCALE GENOMIC DNA]</scope>
</reference>
<dbReference type="InterPro" id="IPR000182">
    <property type="entry name" value="GNAT_dom"/>
</dbReference>
<dbReference type="STRING" id="35623.Aocu_09310"/>
<dbReference type="InterPro" id="IPR016181">
    <property type="entry name" value="Acyl_CoA_acyltransferase"/>
</dbReference>
<dbReference type="PANTHER" id="PTHR43792">
    <property type="entry name" value="GNAT FAMILY, PUTATIVE (AFU_ORTHOLOGUE AFUA_3G00765)-RELATED-RELATED"/>
    <property type="match status" value="1"/>
</dbReference>
<keyword evidence="3" id="KW-1185">Reference proteome</keyword>
<protein>
    <submittedName>
        <fullName evidence="2">Acetyltransferase, GNAT family</fullName>
    </submittedName>
</protein>
<feature type="domain" description="N-acetyltransferase" evidence="1">
    <location>
        <begin position="16"/>
        <end position="178"/>
    </location>
</feature>
<dbReference type="KEGG" id="aoc:Aocu_09310"/>
<dbReference type="Proteomes" id="UP000032434">
    <property type="component" value="Chromosome 1"/>
</dbReference>
<dbReference type="InterPro" id="IPR051531">
    <property type="entry name" value="N-acetyltransferase"/>
</dbReference>
<dbReference type="RefSeq" id="WP_045749470.1">
    <property type="nucleotide sequence ID" value="NZ_FUZK01000001.1"/>
</dbReference>
<dbReference type="Gene3D" id="3.40.630.30">
    <property type="match status" value="1"/>
</dbReference>
<proteinExistence type="predicted"/>
<dbReference type="Pfam" id="PF13302">
    <property type="entry name" value="Acetyltransf_3"/>
    <property type="match status" value="1"/>
</dbReference>
<gene>
    <name evidence="2" type="ORF">Aocu_09310</name>
</gene>
<evidence type="ECO:0000313" key="3">
    <source>
        <dbReference type="Proteomes" id="UP000032434"/>
    </source>
</evidence>
<keyword evidence="2" id="KW-0808">Transferase</keyword>
<dbReference type="EMBL" id="LK028559">
    <property type="protein sequence ID" value="CDR31004.1"/>
    <property type="molecule type" value="Genomic_DNA"/>
</dbReference>
<name>A0A061AC68_9MOLU</name>
<organism evidence="2 3">
    <name type="scientific">Acholeplasma oculi</name>
    <dbReference type="NCBI Taxonomy" id="35623"/>
    <lineage>
        <taxon>Bacteria</taxon>
        <taxon>Bacillati</taxon>
        <taxon>Mycoplasmatota</taxon>
        <taxon>Mollicutes</taxon>
        <taxon>Acholeplasmatales</taxon>
        <taxon>Acholeplasmataceae</taxon>
        <taxon>Acholeplasma</taxon>
    </lineage>
</organism>
<evidence type="ECO:0000259" key="1">
    <source>
        <dbReference type="PROSITE" id="PS51186"/>
    </source>
</evidence>
<evidence type="ECO:0000313" key="2">
    <source>
        <dbReference type="EMBL" id="CDR31004.1"/>
    </source>
</evidence>
<dbReference type="InParanoid" id="A0A061AC68"/>
<dbReference type="GO" id="GO:0016747">
    <property type="term" value="F:acyltransferase activity, transferring groups other than amino-acyl groups"/>
    <property type="evidence" value="ECO:0007669"/>
    <property type="project" value="InterPro"/>
</dbReference>